<name>A0A8D8L0H2_CULPI</name>
<keyword evidence="1" id="KW-0812">Transmembrane</keyword>
<dbReference type="EMBL" id="HBUE01348249">
    <property type="protein sequence ID" value="CAG6601814.1"/>
    <property type="molecule type" value="Transcribed_RNA"/>
</dbReference>
<keyword evidence="1" id="KW-0472">Membrane</keyword>
<dbReference type="EMBL" id="HBUE01241201">
    <property type="protein sequence ID" value="CAG6549540.1"/>
    <property type="molecule type" value="Transcribed_RNA"/>
</dbReference>
<protein>
    <submittedName>
        <fullName evidence="2">(northern house mosquito) hypothetical protein</fullName>
    </submittedName>
</protein>
<accession>A0A8D8L0H2</accession>
<dbReference type="AlphaFoldDB" id="A0A8D8L0H2"/>
<sequence>MVMTVWLVNRSSLGTFGVIQPVVRLVVRSRLLRLFVLIVGRVLLLLSCGVVLPIARSACVVFVWVLRLEITDYGVFMTKFVTTNSGVTGCVGTASTPTVVGTEFAVQFV</sequence>
<proteinExistence type="predicted"/>
<keyword evidence="1" id="KW-1133">Transmembrane helix</keyword>
<evidence type="ECO:0000313" key="2">
    <source>
        <dbReference type="EMBL" id="CAG6601814.1"/>
    </source>
</evidence>
<organism evidence="2">
    <name type="scientific">Culex pipiens</name>
    <name type="common">House mosquito</name>
    <dbReference type="NCBI Taxonomy" id="7175"/>
    <lineage>
        <taxon>Eukaryota</taxon>
        <taxon>Metazoa</taxon>
        <taxon>Ecdysozoa</taxon>
        <taxon>Arthropoda</taxon>
        <taxon>Hexapoda</taxon>
        <taxon>Insecta</taxon>
        <taxon>Pterygota</taxon>
        <taxon>Neoptera</taxon>
        <taxon>Endopterygota</taxon>
        <taxon>Diptera</taxon>
        <taxon>Nematocera</taxon>
        <taxon>Culicoidea</taxon>
        <taxon>Culicidae</taxon>
        <taxon>Culicinae</taxon>
        <taxon>Culicini</taxon>
        <taxon>Culex</taxon>
        <taxon>Culex</taxon>
    </lineage>
</organism>
<evidence type="ECO:0000256" key="1">
    <source>
        <dbReference type="SAM" id="Phobius"/>
    </source>
</evidence>
<feature type="transmembrane region" description="Helical" evidence="1">
    <location>
        <begin position="34"/>
        <end position="55"/>
    </location>
</feature>
<reference evidence="2" key="1">
    <citation type="submission" date="2021-05" db="EMBL/GenBank/DDBJ databases">
        <authorList>
            <person name="Alioto T."/>
            <person name="Alioto T."/>
            <person name="Gomez Garrido J."/>
        </authorList>
    </citation>
    <scope>NUCLEOTIDE SEQUENCE</scope>
</reference>